<feature type="domain" description="DDE Tnp4" evidence="8">
    <location>
        <begin position="194"/>
        <end position="344"/>
    </location>
</feature>
<dbReference type="GO" id="GO:0004518">
    <property type="term" value="F:nuclease activity"/>
    <property type="evidence" value="ECO:0007669"/>
    <property type="project" value="UniProtKB-KW"/>
</dbReference>
<evidence type="ECO:0000259" key="8">
    <source>
        <dbReference type="Pfam" id="PF13359"/>
    </source>
</evidence>
<organism evidence="9 10">
    <name type="scientific">Magallana gigas</name>
    <name type="common">Pacific oyster</name>
    <name type="synonym">Crassostrea gigas</name>
    <dbReference type="NCBI Taxonomy" id="29159"/>
    <lineage>
        <taxon>Eukaryota</taxon>
        <taxon>Metazoa</taxon>
        <taxon>Spiralia</taxon>
        <taxon>Lophotrochozoa</taxon>
        <taxon>Mollusca</taxon>
        <taxon>Bivalvia</taxon>
        <taxon>Autobranchia</taxon>
        <taxon>Pteriomorphia</taxon>
        <taxon>Ostreida</taxon>
        <taxon>Ostreoidea</taxon>
        <taxon>Ostreidae</taxon>
        <taxon>Magallana</taxon>
    </lineage>
</organism>
<evidence type="ECO:0000256" key="1">
    <source>
        <dbReference type="ARBA" id="ARBA00001968"/>
    </source>
</evidence>
<dbReference type="PANTHER" id="PTHR22930">
    <property type="match status" value="1"/>
</dbReference>
<dbReference type="Proteomes" id="UP000005408">
    <property type="component" value="Unassembled WGS sequence"/>
</dbReference>
<evidence type="ECO:0000256" key="5">
    <source>
        <dbReference type="ARBA" id="ARBA00022723"/>
    </source>
</evidence>
<proteinExistence type="inferred from homology"/>
<evidence type="ECO:0000256" key="2">
    <source>
        <dbReference type="ARBA" id="ARBA00004123"/>
    </source>
</evidence>
<keyword evidence="7" id="KW-0539">Nucleus</keyword>
<comment type="similarity">
    <text evidence="3">Belongs to the HARBI1 family.</text>
</comment>
<keyword evidence="6" id="KW-0378">Hydrolase</keyword>
<evidence type="ECO:0000313" key="10">
    <source>
        <dbReference type="Proteomes" id="UP000005408"/>
    </source>
</evidence>
<dbReference type="OMA" id="QITHWIS"/>
<dbReference type="InterPro" id="IPR027806">
    <property type="entry name" value="HARBI1_dom"/>
</dbReference>
<evidence type="ECO:0000256" key="6">
    <source>
        <dbReference type="ARBA" id="ARBA00022801"/>
    </source>
</evidence>
<dbReference type="AlphaFoldDB" id="A0A8W8HLS9"/>
<keyword evidence="4" id="KW-0540">Nuclease</keyword>
<evidence type="ECO:0000313" key="9">
    <source>
        <dbReference type="EnsemblMetazoa" id="G1016.1:cds"/>
    </source>
</evidence>
<dbReference type="InterPro" id="IPR045249">
    <property type="entry name" value="HARBI1-like"/>
</dbReference>
<dbReference type="GO" id="GO:0016787">
    <property type="term" value="F:hydrolase activity"/>
    <property type="evidence" value="ECO:0007669"/>
    <property type="project" value="UniProtKB-KW"/>
</dbReference>
<evidence type="ECO:0000256" key="3">
    <source>
        <dbReference type="ARBA" id="ARBA00006958"/>
    </source>
</evidence>
<sequence>MENRKYIAKVAFLSVFFDDSSDSDDSEEDDLVVYPLSLASSSLKWQNIPRERHRQKKYTRNVVSHFHLDEFKTFFRVDRVSVQGLKEKISSICTQQNISGILCRTSTGGSAQTPLEDRLLMFLWYMASLDKYAAIADRFGTSESTALYAIHNFITFINDYLLDAVILWPTPPEMQEIKDMYFELKGFPGIIGFIDGTHIPIKRPSERGIDYYNRKDFYSIVLQAVVREDLRFIDIFAGFPGKVHDARVFRHSKLFDNGPELCGDGHLLGDSAYPNLSWLLTPFRDNGHLTEVQTHYNYTHSSIRSTVERAFGLLKGRFTRLKYLDQNDTKLMVKTIVTGCILHNICILNNDDFQDMMTDEQVPQVMPSAGEYDQALMNRGSLKRLQIARALSHI</sequence>
<protein>
    <recommendedName>
        <fullName evidence="8">DDE Tnp4 domain-containing protein</fullName>
    </recommendedName>
</protein>
<comment type="cofactor">
    <cofactor evidence="1">
        <name>a divalent metal cation</name>
        <dbReference type="ChEBI" id="CHEBI:60240"/>
    </cofactor>
</comment>
<name>A0A8W8HLS9_MAGGI</name>
<dbReference type="GO" id="GO:0005634">
    <property type="term" value="C:nucleus"/>
    <property type="evidence" value="ECO:0007669"/>
    <property type="project" value="UniProtKB-SubCell"/>
</dbReference>
<reference evidence="9" key="1">
    <citation type="submission" date="2022-08" db="UniProtKB">
        <authorList>
            <consortium name="EnsemblMetazoa"/>
        </authorList>
    </citation>
    <scope>IDENTIFICATION</scope>
    <source>
        <strain evidence="9">05x7-T-G4-1.051#20</strain>
    </source>
</reference>
<dbReference type="OrthoDB" id="6147640at2759"/>
<evidence type="ECO:0000256" key="7">
    <source>
        <dbReference type="ARBA" id="ARBA00023242"/>
    </source>
</evidence>
<keyword evidence="10" id="KW-1185">Reference proteome</keyword>
<dbReference type="EnsemblMetazoa" id="G1016.1">
    <property type="protein sequence ID" value="G1016.1:cds"/>
    <property type="gene ID" value="G1016"/>
</dbReference>
<dbReference type="PANTHER" id="PTHR22930:SF85">
    <property type="entry name" value="GH03217P-RELATED"/>
    <property type="match status" value="1"/>
</dbReference>
<dbReference type="GO" id="GO:0046872">
    <property type="term" value="F:metal ion binding"/>
    <property type="evidence" value="ECO:0007669"/>
    <property type="project" value="UniProtKB-KW"/>
</dbReference>
<dbReference type="Pfam" id="PF13359">
    <property type="entry name" value="DDE_Tnp_4"/>
    <property type="match status" value="1"/>
</dbReference>
<accession>A0A8W8HLS9</accession>
<keyword evidence="5" id="KW-0479">Metal-binding</keyword>
<comment type="subcellular location">
    <subcellularLocation>
        <location evidence="2">Nucleus</location>
    </subcellularLocation>
</comment>
<dbReference type="EnsemblMetazoa" id="G1016.2">
    <property type="protein sequence ID" value="G1016.2:cds"/>
    <property type="gene ID" value="G1016"/>
</dbReference>
<evidence type="ECO:0000256" key="4">
    <source>
        <dbReference type="ARBA" id="ARBA00022722"/>
    </source>
</evidence>